<gene>
    <name evidence="6" type="ORF">SAMN05421844_10245</name>
</gene>
<evidence type="ECO:0000256" key="2">
    <source>
        <dbReference type="ARBA" id="ARBA00008072"/>
    </source>
</evidence>
<comment type="cofactor">
    <cofactor evidence="1">
        <name>Zn(2+)</name>
        <dbReference type="ChEBI" id="CHEBI:29105"/>
    </cofactor>
</comment>
<evidence type="ECO:0000313" key="6">
    <source>
        <dbReference type="EMBL" id="SDF80065.1"/>
    </source>
</evidence>
<dbReference type="PANTHER" id="PTHR43350:SF19">
    <property type="entry name" value="D-GULOSIDE 3-DEHYDROGENASE"/>
    <property type="match status" value="1"/>
</dbReference>
<protein>
    <submittedName>
        <fullName evidence="6">Threonine dehydrogenase</fullName>
    </submittedName>
</protein>
<dbReference type="EMBL" id="FNBZ01000002">
    <property type="protein sequence ID" value="SDF80065.1"/>
    <property type="molecule type" value="Genomic_DNA"/>
</dbReference>
<comment type="similarity">
    <text evidence="2">Belongs to the zinc-containing alcohol dehydrogenase family.</text>
</comment>
<dbReference type="InterPro" id="IPR011032">
    <property type="entry name" value="GroES-like_sf"/>
</dbReference>
<dbReference type="Proteomes" id="UP000199468">
    <property type="component" value="Unassembled WGS sequence"/>
</dbReference>
<accession>A0ABY0NMN5</accession>
<sequence length="339" mass="35822">MARELKPATSIDARAKALALWYTAPRECNLNEIALPAPGAEDCLVTTLWSGVSRGTERLVSEGRVPRSEHERMRAPFQQGDFPFPVKYGYCAVGRVDAGPPDMLGRIVFCLHPHQDRFVAPRGSLVPVPDTVPARRAILAANMETALNAHWDAGSGPADRIVIVGGGVLGLLVAWLAARLPGAEVTLVDVEPRRAALAGALGFDFALPDAAPVDADIVFHASATAAGLATAIASAGTEARVVELSWYGEGAVPAALGGAFHARRLQLVSSQVGLVSASRRPRWDYARRSQAAMALLADDRLDALITDEIAFRDLAERLPGLLAPGAAGLTAAICYETRA</sequence>
<evidence type="ECO:0000313" key="7">
    <source>
        <dbReference type="Proteomes" id="UP000199468"/>
    </source>
</evidence>
<keyword evidence="3" id="KW-0479">Metal-binding</keyword>
<keyword evidence="5" id="KW-0560">Oxidoreductase</keyword>
<evidence type="ECO:0000256" key="4">
    <source>
        <dbReference type="ARBA" id="ARBA00022833"/>
    </source>
</evidence>
<dbReference type="CDD" id="cd08255">
    <property type="entry name" value="2-desacetyl-2-hydroxyethyl_bacteriochlorophyllide_like"/>
    <property type="match status" value="1"/>
</dbReference>
<reference evidence="6 7" key="1">
    <citation type="submission" date="2016-10" db="EMBL/GenBank/DDBJ databases">
        <authorList>
            <person name="Varghese N."/>
            <person name="Submissions S."/>
        </authorList>
    </citation>
    <scope>NUCLEOTIDE SEQUENCE [LARGE SCALE GENOMIC DNA]</scope>
    <source>
        <strain evidence="6 7">DSM 26672</strain>
    </source>
</reference>
<dbReference type="PANTHER" id="PTHR43350">
    <property type="entry name" value="NAD-DEPENDENT ALCOHOL DEHYDROGENASE"/>
    <property type="match status" value="1"/>
</dbReference>
<evidence type="ECO:0000256" key="3">
    <source>
        <dbReference type="ARBA" id="ARBA00022723"/>
    </source>
</evidence>
<dbReference type="SUPFAM" id="SSF51735">
    <property type="entry name" value="NAD(P)-binding Rossmann-fold domains"/>
    <property type="match status" value="1"/>
</dbReference>
<dbReference type="RefSeq" id="WP_091856224.1">
    <property type="nucleotide sequence ID" value="NZ_FNBZ01000002.1"/>
</dbReference>
<keyword evidence="7" id="KW-1185">Reference proteome</keyword>
<organism evidence="6 7">
    <name type="scientific">Bosea robiniae</name>
    <dbReference type="NCBI Taxonomy" id="1036780"/>
    <lineage>
        <taxon>Bacteria</taxon>
        <taxon>Pseudomonadati</taxon>
        <taxon>Pseudomonadota</taxon>
        <taxon>Alphaproteobacteria</taxon>
        <taxon>Hyphomicrobiales</taxon>
        <taxon>Boseaceae</taxon>
        <taxon>Bosea</taxon>
    </lineage>
</organism>
<dbReference type="Gene3D" id="3.40.50.720">
    <property type="entry name" value="NAD(P)-binding Rossmann-like Domain"/>
    <property type="match status" value="1"/>
</dbReference>
<proteinExistence type="inferred from homology"/>
<evidence type="ECO:0000256" key="5">
    <source>
        <dbReference type="ARBA" id="ARBA00023002"/>
    </source>
</evidence>
<dbReference type="Gene3D" id="3.90.180.10">
    <property type="entry name" value="Medium-chain alcohol dehydrogenases, catalytic domain"/>
    <property type="match status" value="1"/>
</dbReference>
<comment type="caution">
    <text evidence="6">The sequence shown here is derived from an EMBL/GenBank/DDBJ whole genome shotgun (WGS) entry which is preliminary data.</text>
</comment>
<evidence type="ECO:0000256" key="1">
    <source>
        <dbReference type="ARBA" id="ARBA00001947"/>
    </source>
</evidence>
<keyword evidence="4" id="KW-0862">Zinc</keyword>
<dbReference type="SUPFAM" id="SSF50129">
    <property type="entry name" value="GroES-like"/>
    <property type="match status" value="1"/>
</dbReference>
<name>A0ABY0NMN5_9HYPH</name>
<dbReference type="InterPro" id="IPR036291">
    <property type="entry name" value="NAD(P)-bd_dom_sf"/>
</dbReference>